<dbReference type="CTD" id="40054"/>
<accession>A0A1W4XMU8</accession>
<proteinExistence type="predicted"/>
<dbReference type="InParanoid" id="A0A1W4XMU8"/>
<reference evidence="2" key="1">
    <citation type="submission" date="2025-08" db="UniProtKB">
        <authorList>
            <consortium name="RefSeq"/>
        </authorList>
    </citation>
    <scope>IDENTIFICATION</scope>
    <source>
        <tissue evidence="2">Entire body</tissue>
    </source>
</reference>
<dbReference type="PANTHER" id="PTHR15237">
    <property type="entry name" value="DNA REPAIR PROTEIN RAD9"/>
    <property type="match status" value="1"/>
</dbReference>
<sequence>MNCTIPAGNLKVLTKSLQTLSKIGDELYIEVTKESLLFRSINANKTAFCSFKFFNTFFTSFEVADIDSESDENPKLARKIQMKAILAIFKPLHKDKNLAFCHVELQYESIVIIFKIQYKFDVTVLHKVHLLDMEFWQVNYPNDSMNQVTGTGHCFSQVLSNFQLNNDDLGLEVMHHKVVMRNYDVDETNVLKCIRSQYVLNAIDFVSFKIGQPTNITCSLKPFRAAVQFAEHFNLKLILNFETAGKPVVLIIKNPTFEVHIVMATVSSDGSTQSSISTTVSSIQKKVMNTKKHSDANLTIEDRIALENVDWNDEINNLDEQSKPKLKPALNSLFNNQLGRGHIQKDNDIDNRKLNMDVEDDDIIELSQRSKRIKTVFERCYESTFREENFDYGKILVANSDAESD</sequence>
<evidence type="ECO:0000313" key="2">
    <source>
        <dbReference type="RefSeq" id="XP_018333803.1"/>
    </source>
</evidence>
<dbReference type="AlphaFoldDB" id="A0A1W4XMU8"/>
<dbReference type="GO" id="GO:0000076">
    <property type="term" value="P:DNA replication checkpoint signaling"/>
    <property type="evidence" value="ECO:0007669"/>
    <property type="project" value="TreeGrafter"/>
</dbReference>
<dbReference type="GO" id="GO:0030896">
    <property type="term" value="C:checkpoint clamp complex"/>
    <property type="evidence" value="ECO:0007669"/>
    <property type="project" value="InterPro"/>
</dbReference>
<gene>
    <name evidence="2" type="primary">LOC108742938</name>
</gene>
<dbReference type="RefSeq" id="XP_018333803.1">
    <property type="nucleotide sequence ID" value="XM_018478301.1"/>
</dbReference>
<dbReference type="FunCoup" id="A0A1W4XMU8">
    <property type="interactions" value="1176"/>
</dbReference>
<dbReference type="Gene3D" id="3.70.10.10">
    <property type="match status" value="1"/>
</dbReference>
<dbReference type="PANTHER" id="PTHR15237:SF0">
    <property type="entry name" value="CELL CYCLE CHECKPOINT CONTROL PROTEIN"/>
    <property type="match status" value="1"/>
</dbReference>
<dbReference type="InterPro" id="IPR007268">
    <property type="entry name" value="Rad9/Ddc1"/>
</dbReference>
<dbReference type="InterPro" id="IPR046938">
    <property type="entry name" value="DNA_clamp_sf"/>
</dbReference>
<dbReference type="Pfam" id="PF04139">
    <property type="entry name" value="Rad9"/>
    <property type="match status" value="1"/>
</dbReference>
<dbReference type="OrthoDB" id="60092at2759"/>
<dbReference type="GO" id="GO:0006281">
    <property type="term" value="P:DNA repair"/>
    <property type="evidence" value="ECO:0007669"/>
    <property type="project" value="TreeGrafter"/>
</dbReference>
<dbReference type="GeneID" id="108742938"/>
<dbReference type="STRING" id="224129.A0A1W4XMU8"/>
<protein>
    <submittedName>
        <fullName evidence="2">Cell cycle checkpoint control protein RAD9A isoform X1</fullName>
    </submittedName>
</protein>
<evidence type="ECO:0000313" key="1">
    <source>
        <dbReference type="Proteomes" id="UP000192223"/>
    </source>
</evidence>
<dbReference type="GO" id="GO:0031573">
    <property type="term" value="P:mitotic intra-S DNA damage checkpoint signaling"/>
    <property type="evidence" value="ECO:0007669"/>
    <property type="project" value="TreeGrafter"/>
</dbReference>
<dbReference type="Proteomes" id="UP000192223">
    <property type="component" value="Unplaced"/>
</dbReference>
<name>A0A1W4XMU8_AGRPL</name>
<dbReference type="SUPFAM" id="SSF55979">
    <property type="entry name" value="DNA clamp"/>
    <property type="match status" value="1"/>
</dbReference>
<keyword evidence="1" id="KW-1185">Reference proteome</keyword>
<organism evidence="1 2">
    <name type="scientific">Agrilus planipennis</name>
    <name type="common">Emerald ash borer</name>
    <name type="synonym">Agrilus marcopoli</name>
    <dbReference type="NCBI Taxonomy" id="224129"/>
    <lineage>
        <taxon>Eukaryota</taxon>
        <taxon>Metazoa</taxon>
        <taxon>Ecdysozoa</taxon>
        <taxon>Arthropoda</taxon>
        <taxon>Hexapoda</taxon>
        <taxon>Insecta</taxon>
        <taxon>Pterygota</taxon>
        <taxon>Neoptera</taxon>
        <taxon>Endopterygota</taxon>
        <taxon>Coleoptera</taxon>
        <taxon>Polyphaga</taxon>
        <taxon>Elateriformia</taxon>
        <taxon>Buprestoidea</taxon>
        <taxon>Buprestidae</taxon>
        <taxon>Agrilinae</taxon>
        <taxon>Agrilus</taxon>
    </lineage>
</organism>
<dbReference type="KEGG" id="apln:108742938"/>
<dbReference type="GO" id="GO:0071479">
    <property type="term" value="P:cellular response to ionizing radiation"/>
    <property type="evidence" value="ECO:0007669"/>
    <property type="project" value="TreeGrafter"/>
</dbReference>